<name>A0ABR5SJM5_9BACT</name>
<feature type="domain" description="ParB-like N-terminal" evidence="4">
    <location>
        <begin position="21"/>
        <end position="111"/>
    </location>
</feature>
<dbReference type="InterPro" id="IPR050336">
    <property type="entry name" value="Chromosome_partition/occlusion"/>
</dbReference>
<evidence type="ECO:0000313" key="5">
    <source>
        <dbReference type="EMBL" id="KWT85578.1"/>
    </source>
</evidence>
<comment type="similarity">
    <text evidence="1">Belongs to the ParB family.</text>
</comment>
<dbReference type="RefSeq" id="WP_085052331.1">
    <property type="nucleotide sequence ID" value="NZ_LNQR01000060.1"/>
</dbReference>
<protein>
    <submittedName>
        <fullName evidence="5">Chromosome partitioning protein ParB</fullName>
    </submittedName>
</protein>
<dbReference type="Pfam" id="PF02195">
    <property type="entry name" value="ParB_N"/>
    <property type="match status" value="1"/>
</dbReference>
<dbReference type="EMBL" id="LNQR01000060">
    <property type="protein sequence ID" value="KWT85578.1"/>
    <property type="molecule type" value="Genomic_DNA"/>
</dbReference>
<keyword evidence="3" id="KW-0238">DNA-binding</keyword>
<sequence>MKKALGRGLDALIPQEGEEISHVEIEKVFPNPAQPRKHFDEDALAQLASSITAQGVIQPVIVSRNGDGTFMLIAGERRWRASNLAGLKKIPCIIRDKNREDSLEISLIENIQRENLNPIETAAAFQRLIDEFDLKQEEVAVKVGKDRATVANYLRLLNLPAEIKDYIVAGKLTAGHARAILSLSDPGTQLDAAAHVIKSALNVRETEAFCKKLAEDKPPPKPQPQRDPYIASVEDELIKTLGTKVHINHDGNKGRIVLEYYSLDELNRLIDILRI</sequence>
<dbReference type="Gene3D" id="3.90.1530.30">
    <property type="match status" value="1"/>
</dbReference>
<dbReference type="Pfam" id="PF23552">
    <property type="entry name" value="ParB_C"/>
    <property type="match status" value="1"/>
</dbReference>
<organism evidence="5 6">
    <name type="scientific">Candidatus Magnetominusculus xianensis</name>
    <dbReference type="NCBI Taxonomy" id="1748249"/>
    <lineage>
        <taxon>Bacteria</taxon>
        <taxon>Pseudomonadati</taxon>
        <taxon>Nitrospirota</taxon>
        <taxon>Nitrospiria</taxon>
        <taxon>Nitrospirales</taxon>
        <taxon>Nitrospiraceae</taxon>
        <taxon>Candidatus Magnetominusculus</taxon>
    </lineage>
</organism>
<dbReference type="PANTHER" id="PTHR33375">
    <property type="entry name" value="CHROMOSOME-PARTITIONING PROTEIN PARB-RELATED"/>
    <property type="match status" value="1"/>
</dbReference>
<dbReference type="SUPFAM" id="SSF110849">
    <property type="entry name" value="ParB/Sulfiredoxin"/>
    <property type="match status" value="1"/>
</dbReference>
<reference evidence="5 6" key="1">
    <citation type="submission" date="2015-11" db="EMBL/GenBank/DDBJ databases">
        <authorList>
            <person name="Lin W."/>
        </authorList>
    </citation>
    <scope>NUCLEOTIDE SEQUENCE [LARGE SCALE GENOMIC DNA]</scope>
    <source>
        <strain evidence="5 6">HCH-1</strain>
    </source>
</reference>
<dbReference type="Pfam" id="PF17762">
    <property type="entry name" value="HTH_ParB"/>
    <property type="match status" value="1"/>
</dbReference>
<comment type="caution">
    <text evidence="5">The sequence shown here is derived from an EMBL/GenBank/DDBJ whole genome shotgun (WGS) entry which is preliminary data.</text>
</comment>
<evidence type="ECO:0000256" key="2">
    <source>
        <dbReference type="ARBA" id="ARBA00022829"/>
    </source>
</evidence>
<dbReference type="InterPro" id="IPR036086">
    <property type="entry name" value="ParB/Sulfiredoxin_sf"/>
</dbReference>
<dbReference type="Gene3D" id="1.10.10.2830">
    <property type="match status" value="1"/>
</dbReference>
<keyword evidence="6" id="KW-1185">Reference proteome</keyword>
<dbReference type="NCBIfam" id="TIGR00180">
    <property type="entry name" value="parB_part"/>
    <property type="match status" value="1"/>
</dbReference>
<evidence type="ECO:0000256" key="3">
    <source>
        <dbReference type="ARBA" id="ARBA00023125"/>
    </source>
</evidence>
<dbReference type="SMART" id="SM00470">
    <property type="entry name" value="ParB"/>
    <property type="match status" value="1"/>
</dbReference>
<dbReference type="InterPro" id="IPR003115">
    <property type="entry name" value="ParB_N"/>
</dbReference>
<dbReference type="PANTHER" id="PTHR33375:SF1">
    <property type="entry name" value="CHROMOSOME-PARTITIONING PROTEIN PARB-RELATED"/>
    <property type="match status" value="1"/>
</dbReference>
<evidence type="ECO:0000256" key="1">
    <source>
        <dbReference type="ARBA" id="ARBA00006295"/>
    </source>
</evidence>
<dbReference type="CDD" id="cd16393">
    <property type="entry name" value="SPO0J_N"/>
    <property type="match status" value="1"/>
</dbReference>
<dbReference type="SUPFAM" id="SSF109709">
    <property type="entry name" value="KorB DNA-binding domain-like"/>
    <property type="match status" value="1"/>
</dbReference>
<dbReference type="InterPro" id="IPR057240">
    <property type="entry name" value="ParB_dimer_C"/>
</dbReference>
<evidence type="ECO:0000313" key="6">
    <source>
        <dbReference type="Proteomes" id="UP000060487"/>
    </source>
</evidence>
<dbReference type="Proteomes" id="UP000060487">
    <property type="component" value="Unassembled WGS sequence"/>
</dbReference>
<evidence type="ECO:0000259" key="4">
    <source>
        <dbReference type="SMART" id="SM00470"/>
    </source>
</evidence>
<proteinExistence type="inferred from homology"/>
<dbReference type="InterPro" id="IPR004437">
    <property type="entry name" value="ParB/RepB/Spo0J"/>
</dbReference>
<gene>
    <name evidence="5" type="primary">parB</name>
    <name evidence="5" type="ORF">ASN18_1712</name>
</gene>
<dbReference type="InterPro" id="IPR041468">
    <property type="entry name" value="HTH_ParB/Spo0J"/>
</dbReference>
<accession>A0ABR5SJM5</accession>
<keyword evidence="2" id="KW-0159">Chromosome partition</keyword>